<name>X1PE51_9ZZZZ</name>
<accession>X1PE51</accession>
<comment type="caution">
    <text evidence="1">The sequence shown here is derived from an EMBL/GenBank/DDBJ whole genome shotgun (WGS) entry which is preliminary data.</text>
</comment>
<dbReference type="EMBL" id="BARV01028767">
    <property type="protein sequence ID" value="GAI37310.1"/>
    <property type="molecule type" value="Genomic_DNA"/>
</dbReference>
<dbReference type="AlphaFoldDB" id="X1PE51"/>
<organism evidence="1">
    <name type="scientific">marine sediment metagenome</name>
    <dbReference type="NCBI Taxonomy" id="412755"/>
    <lineage>
        <taxon>unclassified sequences</taxon>
        <taxon>metagenomes</taxon>
        <taxon>ecological metagenomes</taxon>
    </lineage>
</organism>
<reference evidence="1" key="1">
    <citation type="journal article" date="2014" name="Front. Microbiol.">
        <title>High frequency of phylogenetically diverse reductive dehalogenase-homologous genes in deep subseafloor sedimentary metagenomes.</title>
        <authorList>
            <person name="Kawai M."/>
            <person name="Futagami T."/>
            <person name="Toyoda A."/>
            <person name="Takaki Y."/>
            <person name="Nishi S."/>
            <person name="Hori S."/>
            <person name="Arai W."/>
            <person name="Tsubouchi T."/>
            <person name="Morono Y."/>
            <person name="Uchiyama I."/>
            <person name="Ito T."/>
            <person name="Fujiyama A."/>
            <person name="Inagaki F."/>
            <person name="Takami H."/>
        </authorList>
    </citation>
    <scope>NUCLEOTIDE SEQUENCE</scope>
    <source>
        <strain evidence="1">Expedition CK06-06</strain>
    </source>
</reference>
<proteinExistence type="predicted"/>
<evidence type="ECO:0000313" key="1">
    <source>
        <dbReference type="EMBL" id="GAI37310.1"/>
    </source>
</evidence>
<gene>
    <name evidence="1" type="ORF">S06H3_45985</name>
</gene>
<protein>
    <submittedName>
        <fullName evidence="1">Uncharacterized protein</fullName>
    </submittedName>
</protein>
<sequence>MRYRSNKKASAATEAILFNPPKARRFITDVRV</sequence>
<feature type="non-terminal residue" evidence="1">
    <location>
        <position position="32"/>
    </location>
</feature>